<feature type="compositionally biased region" description="Polar residues" evidence="1">
    <location>
        <begin position="389"/>
        <end position="399"/>
    </location>
</feature>
<comment type="caution">
    <text evidence="5">The sequence shown here is derived from an EMBL/GenBank/DDBJ whole genome shotgun (WGS) entry which is preliminary data.</text>
</comment>
<evidence type="ECO:0000313" key="5">
    <source>
        <dbReference type="EMBL" id="MFC3024123.1"/>
    </source>
</evidence>
<evidence type="ECO:0000256" key="2">
    <source>
        <dbReference type="SAM" id="Phobius"/>
    </source>
</evidence>
<evidence type="ECO:0000259" key="4">
    <source>
        <dbReference type="Pfam" id="PF25607"/>
    </source>
</evidence>
<keyword evidence="6" id="KW-1185">Reference proteome</keyword>
<dbReference type="InterPro" id="IPR057699">
    <property type="entry name" value="DUF7939"/>
</dbReference>
<keyword evidence="2" id="KW-0472">Membrane</keyword>
<reference evidence="6" key="1">
    <citation type="journal article" date="2019" name="Int. J. Syst. Evol. Microbiol.">
        <title>The Global Catalogue of Microorganisms (GCM) 10K type strain sequencing project: providing services to taxonomists for standard genome sequencing and annotation.</title>
        <authorList>
            <consortium name="The Broad Institute Genomics Platform"/>
            <consortium name="The Broad Institute Genome Sequencing Center for Infectious Disease"/>
            <person name="Wu L."/>
            <person name="Ma J."/>
        </authorList>
    </citation>
    <scope>NUCLEOTIDE SEQUENCE [LARGE SCALE GENOMIC DNA]</scope>
    <source>
        <strain evidence="6">KCTC 62784</strain>
    </source>
</reference>
<keyword evidence="2" id="KW-0812">Transmembrane</keyword>
<dbReference type="PANTHER" id="PTHR40940">
    <property type="entry name" value="PROTEIN BATD-RELATED"/>
    <property type="match status" value="1"/>
</dbReference>
<dbReference type="Pfam" id="PF13584">
    <property type="entry name" value="BatD"/>
    <property type="match status" value="1"/>
</dbReference>
<dbReference type="EMBL" id="JBHRSE010000061">
    <property type="protein sequence ID" value="MFC3024123.1"/>
    <property type="molecule type" value="Genomic_DNA"/>
</dbReference>
<name>A0ABV7CB99_9VIBR</name>
<evidence type="ECO:0000256" key="1">
    <source>
        <dbReference type="SAM" id="MobiDB-lite"/>
    </source>
</evidence>
<gene>
    <name evidence="5" type="ORF">ACFODT_09805</name>
</gene>
<dbReference type="Proteomes" id="UP001595384">
    <property type="component" value="Unassembled WGS sequence"/>
</dbReference>
<dbReference type="RefSeq" id="WP_241967530.1">
    <property type="nucleotide sequence ID" value="NZ_AP024912.1"/>
</dbReference>
<feature type="chain" id="PRO_5045809073" evidence="3">
    <location>
        <begin position="27"/>
        <end position="554"/>
    </location>
</feature>
<dbReference type="Pfam" id="PF25607">
    <property type="entry name" value="DUF7939"/>
    <property type="match status" value="1"/>
</dbReference>
<keyword evidence="3" id="KW-0732">Signal</keyword>
<dbReference type="InterPro" id="IPR025738">
    <property type="entry name" value="BatD"/>
</dbReference>
<feature type="region of interest" description="Disordered" evidence="1">
    <location>
        <begin position="389"/>
        <end position="410"/>
    </location>
</feature>
<feature type="transmembrane region" description="Helical" evidence="2">
    <location>
        <begin position="420"/>
        <end position="442"/>
    </location>
</feature>
<feature type="domain" description="DUF7939" evidence="4">
    <location>
        <begin position="467"/>
        <end position="539"/>
    </location>
</feature>
<proteinExistence type="predicted"/>
<accession>A0ABV7CB99</accession>
<evidence type="ECO:0000313" key="6">
    <source>
        <dbReference type="Proteomes" id="UP001595384"/>
    </source>
</evidence>
<sequence>MKRITHTLSLYCSVLLLSLFSLTASAKGDFYATVSSNKVVQNEVFQLTVTINSRVSSDDIDFSVLQKDFQMGQPNFGTSTNIINGDRSEQSQWTIPLAAKETGILRIPRFTINGQHTQSIAIQVTKDRDAPNSKDIVEVHSHLSQTTLYPSESAQLKVRLIVKADLRRLQNQTIEPPKVDGMELHPASDPDQHQEVVNGIQVTVVDQNFRVTATKPGTFTLREPQFEGSLVYGGSYGNRTRLIPLNTTPKTYTLHVKPKPKDYQGAWLPTSKLQLTQRWQDPAGHTIKRDSVKLKVGDSLTRTISMQVAGIDKSRLPDIKIDNPDSVRSYSEKPHFSTLDNGDVLMTVKQVVIPRQTGTISLPDIRVNWWNSTTNQEKLSRVAGLTLQVSPSDDNQPLANDTPPASPEKTTVITKTDAGFWPYLTIGFAVLWLLTLLLAFYWKRSAPRLHRDTSEKTAKVDNEQPTTPFEALKAAILQQDGIAVNQALTQWQQDLSLSPDEQTQLAQAKAHYDEALYSESTKDNDGESLLQLVKRLEKATKKRRKPTKESLPPL</sequence>
<evidence type="ECO:0000256" key="3">
    <source>
        <dbReference type="SAM" id="SignalP"/>
    </source>
</evidence>
<keyword evidence="2" id="KW-1133">Transmembrane helix</keyword>
<feature type="signal peptide" evidence="3">
    <location>
        <begin position="1"/>
        <end position="26"/>
    </location>
</feature>
<dbReference type="PANTHER" id="PTHR40940:SF1">
    <property type="entry name" value="PROTEIN BATD"/>
    <property type="match status" value="1"/>
</dbReference>
<protein>
    <submittedName>
        <fullName evidence="5">BatD family protein</fullName>
    </submittedName>
</protein>
<organism evidence="5 6">
    <name type="scientific">Vibrio zhugei</name>
    <dbReference type="NCBI Taxonomy" id="2479546"/>
    <lineage>
        <taxon>Bacteria</taxon>
        <taxon>Pseudomonadati</taxon>
        <taxon>Pseudomonadota</taxon>
        <taxon>Gammaproteobacteria</taxon>
        <taxon>Vibrionales</taxon>
        <taxon>Vibrionaceae</taxon>
        <taxon>Vibrio</taxon>
    </lineage>
</organism>